<dbReference type="HOGENOM" id="CLU_114369_1_0_1"/>
<gene>
    <name evidence="1" type="ORF">PISMIDRAFT_54270</name>
</gene>
<dbReference type="STRING" id="765257.A0A0C9YT46"/>
<evidence type="ECO:0000313" key="2">
    <source>
        <dbReference type="Proteomes" id="UP000054018"/>
    </source>
</evidence>
<sequence>KTVLSGKASLTEGFVWHGGPKMNGHKWQVSAVTPRAITWAVTICMFVLSPDSEFPGNGIRQLSKINYYEVFHSYKCVLITKWADPHIQKIISELNSFVFGKSGATSAKSGSTSPMEDLVAEIDATMAVM</sequence>
<feature type="non-terminal residue" evidence="1">
    <location>
        <position position="129"/>
    </location>
</feature>
<dbReference type="OrthoDB" id="3231188at2759"/>
<organism evidence="1 2">
    <name type="scientific">Pisolithus microcarpus 441</name>
    <dbReference type="NCBI Taxonomy" id="765257"/>
    <lineage>
        <taxon>Eukaryota</taxon>
        <taxon>Fungi</taxon>
        <taxon>Dikarya</taxon>
        <taxon>Basidiomycota</taxon>
        <taxon>Agaricomycotina</taxon>
        <taxon>Agaricomycetes</taxon>
        <taxon>Agaricomycetidae</taxon>
        <taxon>Boletales</taxon>
        <taxon>Sclerodermatineae</taxon>
        <taxon>Pisolithaceae</taxon>
        <taxon>Pisolithus</taxon>
    </lineage>
</organism>
<accession>A0A0C9YT46</accession>
<dbReference type="EMBL" id="KN834316">
    <property type="protein sequence ID" value="KIK11058.1"/>
    <property type="molecule type" value="Genomic_DNA"/>
</dbReference>
<reference evidence="1 2" key="1">
    <citation type="submission" date="2014-04" db="EMBL/GenBank/DDBJ databases">
        <authorList>
            <consortium name="DOE Joint Genome Institute"/>
            <person name="Kuo A."/>
            <person name="Kohler A."/>
            <person name="Costa M.D."/>
            <person name="Nagy L.G."/>
            <person name="Floudas D."/>
            <person name="Copeland A."/>
            <person name="Barry K.W."/>
            <person name="Cichocki N."/>
            <person name="Veneault-Fourrey C."/>
            <person name="LaButti K."/>
            <person name="Lindquist E.A."/>
            <person name="Lipzen A."/>
            <person name="Lundell T."/>
            <person name="Morin E."/>
            <person name="Murat C."/>
            <person name="Sun H."/>
            <person name="Tunlid A."/>
            <person name="Henrissat B."/>
            <person name="Grigoriev I.V."/>
            <person name="Hibbett D.S."/>
            <person name="Martin F."/>
            <person name="Nordberg H.P."/>
            <person name="Cantor M.N."/>
            <person name="Hua S.X."/>
        </authorList>
    </citation>
    <scope>NUCLEOTIDE SEQUENCE [LARGE SCALE GENOMIC DNA]</scope>
    <source>
        <strain evidence="1 2">441</strain>
    </source>
</reference>
<dbReference type="AlphaFoldDB" id="A0A0C9YT46"/>
<reference evidence="2" key="2">
    <citation type="submission" date="2015-01" db="EMBL/GenBank/DDBJ databases">
        <title>Evolutionary Origins and Diversification of the Mycorrhizal Mutualists.</title>
        <authorList>
            <consortium name="DOE Joint Genome Institute"/>
            <consortium name="Mycorrhizal Genomics Consortium"/>
            <person name="Kohler A."/>
            <person name="Kuo A."/>
            <person name="Nagy L.G."/>
            <person name="Floudas D."/>
            <person name="Copeland A."/>
            <person name="Barry K.W."/>
            <person name="Cichocki N."/>
            <person name="Veneault-Fourrey C."/>
            <person name="LaButti K."/>
            <person name="Lindquist E.A."/>
            <person name="Lipzen A."/>
            <person name="Lundell T."/>
            <person name="Morin E."/>
            <person name="Murat C."/>
            <person name="Riley R."/>
            <person name="Ohm R."/>
            <person name="Sun H."/>
            <person name="Tunlid A."/>
            <person name="Henrissat B."/>
            <person name="Grigoriev I.V."/>
            <person name="Hibbett D.S."/>
            <person name="Martin F."/>
        </authorList>
    </citation>
    <scope>NUCLEOTIDE SEQUENCE [LARGE SCALE GENOMIC DNA]</scope>
    <source>
        <strain evidence="2">441</strain>
    </source>
</reference>
<keyword evidence="2" id="KW-1185">Reference proteome</keyword>
<name>A0A0C9YT46_9AGAM</name>
<dbReference type="Proteomes" id="UP000054018">
    <property type="component" value="Unassembled WGS sequence"/>
</dbReference>
<proteinExistence type="predicted"/>
<feature type="non-terminal residue" evidence="1">
    <location>
        <position position="1"/>
    </location>
</feature>
<protein>
    <submittedName>
        <fullName evidence="1">Uncharacterized protein</fullName>
    </submittedName>
</protein>
<evidence type="ECO:0000313" key="1">
    <source>
        <dbReference type="EMBL" id="KIK11058.1"/>
    </source>
</evidence>